<proteinExistence type="predicted"/>
<keyword evidence="2" id="KW-1185">Reference proteome</keyword>
<dbReference type="Gene3D" id="2.40.160.20">
    <property type="match status" value="1"/>
</dbReference>
<dbReference type="PANTHER" id="PTHR37315">
    <property type="entry name" value="UPF0311 PROTEIN BLR7842"/>
    <property type="match status" value="1"/>
</dbReference>
<dbReference type="VEuPathDB" id="FungiDB:MYCFIDRAFT_131195"/>
<dbReference type="Proteomes" id="UP000016932">
    <property type="component" value="Unassembled WGS sequence"/>
</dbReference>
<evidence type="ECO:0000313" key="1">
    <source>
        <dbReference type="EMBL" id="EME85801.1"/>
    </source>
</evidence>
<dbReference type="STRING" id="383855.M3AMK5"/>
<dbReference type="PANTHER" id="PTHR37315:SF1">
    <property type="entry name" value="UPF0311 PROTEIN BLR7842"/>
    <property type="match status" value="1"/>
</dbReference>
<dbReference type="EMBL" id="KB446556">
    <property type="protein sequence ID" value="EME85801.1"/>
    <property type="molecule type" value="Genomic_DNA"/>
</dbReference>
<dbReference type="KEGG" id="pfj:MYCFIDRAFT_131195"/>
<reference evidence="1 2" key="1">
    <citation type="journal article" date="2012" name="PLoS Pathog.">
        <title>Diverse lifestyles and strategies of plant pathogenesis encoded in the genomes of eighteen Dothideomycetes fungi.</title>
        <authorList>
            <person name="Ohm R.A."/>
            <person name="Feau N."/>
            <person name="Henrissat B."/>
            <person name="Schoch C.L."/>
            <person name="Horwitz B.A."/>
            <person name="Barry K.W."/>
            <person name="Condon B.J."/>
            <person name="Copeland A.C."/>
            <person name="Dhillon B."/>
            <person name="Glaser F."/>
            <person name="Hesse C.N."/>
            <person name="Kosti I."/>
            <person name="LaButti K."/>
            <person name="Lindquist E.A."/>
            <person name="Lucas S."/>
            <person name="Salamov A.A."/>
            <person name="Bradshaw R.E."/>
            <person name="Ciuffetti L."/>
            <person name="Hamelin R.C."/>
            <person name="Kema G.H.J."/>
            <person name="Lawrence C."/>
            <person name="Scott J.A."/>
            <person name="Spatafora J.W."/>
            <person name="Turgeon B.G."/>
            <person name="de Wit P.J.G.M."/>
            <person name="Zhong S."/>
            <person name="Goodwin S.B."/>
            <person name="Grigoriev I.V."/>
        </authorList>
    </citation>
    <scope>NUCLEOTIDE SEQUENCE [LARGE SCALE GENOMIC DNA]</scope>
    <source>
        <strain evidence="1 2">CIRAD86</strain>
    </source>
</reference>
<protein>
    <submittedName>
        <fullName evidence="1">Uncharacterized protein</fullName>
    </submittedName>
</protein>
<accession>M3AMK5</accession>
<evidence type="ECO:0000313" key="2">
    <source>
        <dbReference type="Proteomes" id="UP000016932"/>
    </source>
</evidence>
<dbReference type="GeneID" id="19330773"/>
<dbReference type="AlphaFoldDB" id="M3AMK5"/>
<organism evidence="1 2">
    <name type="scientific">Pseudocercospora fijiensis (strain CIRAD86)</name>
    <name type="common">Black leaf streak disease fungus</name>
    <name type="synonym">Mycosphaerella fijiensis</name>
    <dbReference type="NCBI Taxonomy" id="383855"/>
    <lineage>
        <taxon>Eukaryota</taxon>
        <taxon>Fungi</taxon>
        <taxon>Dikarya</taxon>
        <taxon>Ascomycota</taxon>
        <taxon>Pezizomycotina</taxon>
        <taxon>Dothideomycetes</taxon>
        <taxon>Dothideomycetidae</taxon>
        <taxon>Mycosphaerellales</taxon>
        <taxon>Mycosphaerellaceae</taxon>
        <taxon>Pseudocercospora</taxon>
    </lineage>
</organism>
<sequence length="180" mass="19891">MDQQKLKASFPPTTAASSLDLPIPNLNLDFRMSVSLNPKISLGDSGPWGARNWISFHGGTWSASWGSGSVEAGGQDSQIVNPESLYTYVETNYLLKTNDEIPAYIAVKTTGWRTGPKGVLERLFDPELADAVDAKEYSFRLHVRLETGDSRYAEKLNTGMWIASGARRGKEVIYDAYRVV</sequence>
<dbReference type="InterPro" id="IPR020915">
    <property type="entry name" value="UPF0311"/>
</dbReference>
<name>M3AMK5_PSEFD</name>
<dbReference type="RefSeq" id="XP_007923291.1">
    <property type="nucleotide sequence ID" value="XM_007925100.1"/>
</dbReference>
<dbReference type="OrthoDB" id="2544694at2759"/>
<dbReference type="eggNOG" id="ENOG502SM0X">
    <property type="taxonomic scope" value="Eukaryota"/>
</dbReference>
<dbReference type="HOGENOM" id="CLU_096872_0_0_1"/>
<gene>
    <name evidence="1" type="ORF">MYCFIDRAFT_131195</name>
</gene>
<dbReference type="Pfam" id="PF11578">
    <property type="entry name" value="DUF3237"/>
    <property type="match status" value="1"/>
</dbReference>